<sequence>MTVVEETRPFAQQLSNVYFTILSLFCFKLFVKISLAILSHFYIVKGNRKEAARIAAEAMTGTDDCSWADRSPLHEAASQGRLLSLKTLIAQGYNVDALTIDQVTPLHEACLGDHVGCARLLLEAGANVIVIFYTRGPQTKARGLDAALQGHLPGPHPQF</sequence>
<dbReference type="PANTHER" id="PTHR24136:SF18">
    <property type="entry name" value="ANKYRIN REPEAT AND SOCS BOX PROTEIN 5"/>
    <property type="match status" value="1"/>
</dbReference>
<feature type="repeat" description="ANK" evidence="5">
    <location>
        <begin position="101"/>
        <end position="128"/>
    </location>
</feature>
<dbReference type="Ensembl" id="ENSACAT00000005920.4">
    <property type="protein sequence ID" value="ENSACAP00000005792.3"/>
    <property type="gene ID" value="ENSACAG00000005887.4"/>
</dbReference>
<evidence type="ECO:0000256" key="2">
    <source>
        <dbReference type="ARBA" id="ARBA00022737"/>
    </source>
</evidence>
<dbReference type="InterPro" id="IPR036770">
    <property type="entry name" value="Ankyrin_rpt-contain_sf"/>
</dbReference>
<dbReference type="PROSITE" id="PS50088">
    <property type="entry name" value="ANK_REPEAT"/>
    <property type="match status" value="2"/>
</dbReference>
<keyword evidence="3" id="KW-0833">Ubl conjugation pathway</keyword>
<feature type="repeat" description="ANK" evidence="5">
    <location>
        <begin position="68"/>
        <end position="100"/>
    </location>
</feature>
<organism evidence="7 8">
    <name type="scientific">Anolis carolinensis</name>
    <name type="common">Green anole</name>
    <name type="synonym">American chameleon</name>
    <dbReference type="NCBI Taxonomy" id="28377"/>
    <lineage>
        <taxon>Eukaryota</taxon>
        <taxon>Metazoa</taxon>
        <taxon>Chordata</taxon>
        <taxon>Craniata</taxon>
        <taxon>Vertebrata</taxon>
        <taxon>Euteleostomi</taxon>
        <taxon>Lepidosauria</taxon>
        <taxon>Squamata</taxon>
        <taxon>Bifurcata</taxon>
        <taxon>Unidentata</taxon>
        <taxon>Episquamata</taxon>
        <taxon>Toxicofera</taxon>
        <taxon>Iguania</taxon>
        <taxon>Dactyloidae</taxon>
        <taxon>Anolis</taxon>
    </lineage>
</organism>
<dbReference type="SUPFAM" id="SSF48403">
    <property type="entry name" value="Ankyrin repeat"/>
    <property type="match status" value="1"/>
</dbReference>
<keyword evidence="8" id="KW-1185">Reference proteome</keyword>
<dbReference type="PROSITE" id="PS50297">
    <property type="entry name" value="ANK_REP_REGION"/>
    <property type="match status" value="2"/>
</dbReference>
<reference evidence="7" key="3">
    <citation type="submission" date="2025-09" db="UniProtKB">
        <authorList>
            <consortium name="Ensembl"/>
        </authorList>
    </citation>
    <scope>IDENTIFICATION</scope>
</reference>
<protein>
    <submittedName>
        <fullName evidence="7">Ankyrin repeat and SOCS box containing 5</fullName>
    </submittedName>
</protein>
<comment type="similarity">
    <text evidence="1">Belongs to the ankyrin SOCS box (ASB) family.</text>
</comment>
<proteinExistence type="inferred from homology"/>
<keyword evidence="6" id="KW-1133">Transmembrane helix</keyword>
<keyword evidence="6" id="KW-0472">Membrane</keyword>
<dbReference type="SMART" id="SM00248">
    <property type="entry name" value="ANK"/>
    <property type="match status" value="2"/>
</dbReference>
<evidence type="ECO:0000256" key="3">
    <source>
        <dbReference type="ARBA" id="ARBA00022786"/>
    </source>
</evidence>
<dbReference type="Pfam" id="PF13637">
    <property type="entry name" value="Ank_4"/>
    <property type="match status" value="1"/>
</dbReference>
<dbReference type="STRING" id="28377.ENSACAP00000005792"/>
<evidence type="ECO:0000256" key="6">
    <source>
        <dbReference type="SAM" id="Phobius"/>
    </source>
</evidence>
<accession>G1KET5</accession>
<reference evidence="7" key="2">
    <citation type="submission" date="2025-08" db="UniProtKB">
        <authorList>
            <consortium name="Ensembl"/>
        </authorList>
    </citation>
    <scope>IDENTIFICATION</scope>
</reference>
<dbReference type="AlphaFoldDB" id="G1KET5"/>
<gene>
    <name evidence="7" type="primary">ASB5</name>
</gene>
<dbReference type="Gene3D" id="1.25.40.20">
    <property type="entry name" value="Ankyrin repeat-containing domain"/>
    <property type="match status" value="1"/>
</dbReference>
<evidence type="ECO:0000256" key="4">
    <source>
        <dbReference type="ARBA" id="ARBA00023043"/>
    </source>
</evidence>
<dbReference type="InterPro" id="IPR051573">
    <property type="entry name" value="Ankyrin-SOCS_box_domain"/>
</dbReference>
<feature type="transmembrane region" description="Helical" evidence="6">
    <location>
        <begin position="17"/>
        <end position="43"/>
    </location>
</feature>
<dbReference type="GeneTree" id="ENSGT00940000159851"/>
<dbReference type="InterPro" id="IPR002110">
    <property type="entry name" value="Ankyrin_rpt"/>
</dbReference>
<keyword evidence="4 5" id="KW-0040">ANK repeat</keyword>
<evidence type="ECO:0000256" key="5">
    <source>
        <dbReference type="PROSITE-ProRule" id="PRU00023"/>
    </source>
</evidence>
<keyword evidence="6" id="KW-0812">Transmembrane</keyword>
<dbReference type="Proteomes" id="UP000001646">
    <property type="component" value="Chromosome 5"/>
</dbReference>
<dbReference type="Bgee" id="ENSACAG00000005887">
    <property type="expression patterns" value="Expressed in skeletal muscle tissue and 10 other cell types or tissues"/>
</dbReference>
<evidence type="ECO:0000313" key="7">
    <source>
        <dbReference type="Ensembl" id="ENSACAP00000005792.3"/>
    </source>
</evidence>
<dbReference type="PANTHER" id="PTHR24136">
    <property type="entry name" value="SOWAH (DROSOPHILA) HOMOLOG"/>
    <property type="match status" value="1"/>
</dbReference>
<keyword evidence="2" id="KW-0677">Repeat</keyword>
<dbReference type="eggNOG" id="KOG0504">
    <property type="taxonomic scope" value="Eukaryota"/>
</dbReference>
<evidence type="ECO:0000313" key="8">
    <source>
        <dbReference type="Proteomes" id="UP000001646"/>
    </source>
</evidence>
<name>G1KET5_ANOCA</name>
<dbReference type="HOGENOM" id="CLU_000134_4_1_1"/>
<reference evidence="7 8" key="1">
    <citation type="submission" date="2009-12" db="EMBL/GenBank/DDBJ databases">
        <title>The Genome Sequence of Anolis carolinensis (Green Anole Lizard).</title>
        <authorList>
            <consortium name="The Genome Sequencing Platform"/>
            <person name="Di Palma F."/>
            <person name="Alfoldi J."/>
            <person name="Heiman D."/>
            <person name="Young S."/>
            <person name="Grabherr M."/>
            <person name="Johnson J."/>
            <person name="Lander E.S."/>
            <person name="Lindblad-Toh K."/>
        </authorList>
    </citation>
    <scope>NUCLEOTIDE SEQUENCE [LARGE SCALE GENOMIC DNA]</scope>
    <source>
        <strain evidence="7 8">JBL SC #1</strain>
    </source>
</reference>
<evidence type="ECO:0000256" key="1">
    <source>
        <dbReference type="ARBA" id="ARBA00005949"/>
    </source>
</evidence>